<dbReference type="PROSITE" id="PS00624">
    <property type="entry name" value="GMC_OXRED_2"/>
    <property type="match status" value="1"/>
</dbReference>
<keyword evidence="5" id="KW-1185">Reference proteome</keyword>
<feature type="domain" description="Glucose-methanol-choline oxidoreductase N-terminal" evidence="3">
    <location>
        <begin position="313"/>
        <end position="327"/>
    </location>
</feature>
<dbReference type="OrthoDB" id="269227at2759"/>
<feature type="binding site" evidence="2">
    <location>
        <position position="275"/>
    </location>
    <ligand>
        <name>FAD</name>
        <dbReference type="ChEBI" id="CHEBI:57692"/>
    </ligand>
</feature>
<dbReference type="AlphaFoldDB" id="A0A9P0EA62"/>
<dbReference type="PANTHER" id="PTHR11552:SF217">
    <property type="entry name" value="GLUCOSE DEHYDROGENASE [FAD, QUINONE]"/>
    <property type="match status" value="1"/>
</dbReference>
<comment type="similarity">
    <text evidence="1">Belongs to the GMC oxidoreductase family.</text>
</comment>
<keyword evidence="2" id="KW-0285">Flavoprotein</keyword>
<dbReference type="InterPro" id="IPR000172">
    <property type="entry name" value="GMC_OxRdtase_N"/>
</dbReference>
<sequence>MSCQCSFDDTSYLSTYCGTAANITVLMSLVDIMLRSNCRIADPCRRATPFAFYRPEEYDFIVVGGGVAGPVVASRLSENYNWKVLLLEAGPEEPTTTSVPAFSVSAIGTKLDWGFRTQPQKGACLNSGGVCYWPRGKMMGGTGSMTGMMYTRGNKDIYNGWAKNGNVGWSYEECLPFFKMSETNKNPDIIEKEYHGTDGPLVVQQFPYQPQFAEDLLRAGEEIGYRVGDLNGFNQTGINVAQMMVEDGIRSNTPRVYLRPHHNRKNLVIKINSRVTRVLINEQSKRAEGVEFIDIDGTIKWVRAKKEVILSAGAVGSPHLLLLSGVGPKEDLEKHNITVIQNLKVGQNLHNHVSVPVSIVGRSAYSDKMKSKSVLREYLDNGTGPMSCTGLTQVTAFLKSKYAGHMPDLQVFFDGFLAGCSLFAKEGNEGDDDEVLHLNARPTNILTLSKGYLTLKSNDPLDYPLIYSNYLTEERDVDILVDGIKKTIQITQTNALKHWNLKLDPTPKEKCAHLPFETDEYWKCVIRWYTGPENHPAGSCKMGPSATDAVVDPELRVHGIPNMRVIDASIFPYAPNSNPIAAIIMVAEKGSYMIQSAWNGDYSLLSKSN</sequence>
<organism evidence="4 5">
    <name type="scientific">Nezara viridula</name>
    <name type="common">Southern green stink bug</name>
    <name type="synonym">Cimex viridulus</name>
    <dbReference type="NCBI Taxonomy" id="85310"/>
    <lineage>
        <taxon>Eukaryota</taxon>
        <taxon>Metazoa</taxon>
        <taxon>Ecdysozoa</taxon>
        <taxon>Arthropoda</taxon>
        <taxon>Hexapoda</taxon>
        <taxon>Insecta</taxon>
        <taxon>Pterygota</taxon>
        <taxon>Neoptera</taxon>
        <taxon>Paraneoptera</taxon>
        <taxon>Hemiptera</taxon>
        <taxon>Heteroptera</taxon>
        <taxon>Panheteroptera</taxon>
        <taxon>Pentatomomorpha</taxon>
        <taxon>Pentatomoidea</taxon>
        <taxon>Pentatomidae</taxon>
        <taxon>Pentatominae</taxon>
        <taxon>Nezara</taxon>
    </lineage>
</organism>
<dbReference type="SUPFAM" id="SSF51905">
    <property type="entry name" value="FAD/NAD(P)-binding domain"/>
    <property type="match status" value="1"/>
</dbReference>
<evidence type="ECO:0000313" key="5">
    <source>
        <dbReference type="Proteomes" id="UP001152798"/>
    </source>
</evidence>
<evidence type="ECO:0000313" key="4">
    <source>
        <dbReference type="EMBL" id="CAH1392723.1"/>
    </source>
</evidence>
<dbReference type="Gene3D" id="3.50.50.60">
    <property type="entry name" value="FAD/NAD(P)-binding domain"/>
    <property type="match status" value="1"/>
</dbReference>
<keyword evidence="2" id="KW-0274">FAD</keyword>
<gene>
    <name evidence="4" type="ORF">NEZAVI_LOCUS3495</name>
</gene>
<proteinExistence type="inferred from homology"/>
<name>A0A9P0EA62_NEZVI</name>
<dbReference type="InterPro" id="IPR007867">
    <property type="entry name" value="GMC_OxRtase_C"/>
</dbReference>
<dbReference type="Pfam" id="PF05199">
    <property type="entry name" value="GMC_oxred_C"/>
    <property type="match status" value="1"/>
</dbReference>
<reference evidence="4" key="1">
    <citation type="submission" date="2022-01" db="EMBL/GenBank/DDBJ databases">
        <authorList>
            <person name="King R."/>
        </authorList>
    </citation>
    <scope>NUCLEOTIDE SEQUENCE</scope>
</reference>
<dbReference type="GO" id="GO:0016614">
    <property type="term" value="F:oxidoreductase activity, acting on CH-OH group of donors"/>
    <property type="evidence" value="ECO:0007669"/>
    <property type="project" value="InterPro"/>
</dbReference>
<protein>
    <recommendedName>
        <fullName evidence="3">Glucose-methanol-choline oxidoreductase N-terminal domain-containing protein</fullName>
    </recommendedName>
</protein>
<dbReference type="InterPro" id="IPR036188">
    <property type="entry name" value="FAD/NAD-bd_sf"/>
</dbReference>
<comment type="cofactor">
    <cofactor evidence="2">
        <name>FAD</name>
        <dbReference type="ChEBI" id="CHEBI:57692"/>
    </cofactor>
</comment>
<dbReference type="PIRSF" id="PIRSF000137">
    <property type="entry name" value="Alcohol_oxidase"/>
    <property type="match status" value="1"/>
</dbReference>
<dbReference type="Pfam" id="PF00732">
    <property type="entry name" value="GMC_oxred_N"/>
    <property type="match status" value="1"/>
</dbReference>
<evidence type="ECO:0000256" key="2">
    <source>
        <dbReference type="PIRSR" id="PIRSR000137-2"/>
    </source>
</evidence>
<dbReference type="Gene3D" id="3.30.560.10">
    <property type="entry name" value="Glucose Oxidase, domain 3"/>
    <property type="match status" value="1"/>
</dbReference>
<dbReference type="Proteomes" id="UP001152798">
    <property type="component" value="Chromosome 2"/>
</dbReference>
<dbReference type="PANTHER" id="PTHR11552">
    <property type="entry name" value="GLUCOSE-METHANOL-CHOLINE GMC OXIDOREDUCTASE"/>
    <property type="match status" value="1"/>
</dbReference>
<evidence type="ECO:0000259" key="3">
    <source>
        <dbReference type="PROSITE" id="PS00624"/>
    </source>
</evidence>
<dbReference type="EMBL" id="OV725078">
    <property type="protein sequence ID" value="CAH1392723.1"/>
    <property type="molecule type" value="Genomic_DNA"/>
</dbReference>
<accession>A0A9P0EA62</accession>
<feature type="binding site" evidence="2">
    <location>
        <position position="142"/>
    </location>
    <ligand>
        <name>FAD</name>
        <dbReference type="ChEBI" id="CHEBI:57692"/>
    </ligand>
</feature>
<dbReference type="SUPFAM" id="SSF54373">
    <property type="entry name" value="FAD-linked reductases, C-terminal domain"/>
    <property type="match status" value="1"/>
</dbReference>
<dbReference type="InterPro" id="IPR012132">
    <property type="entry name" value="GMC_OxRdtase"/>
</dbReference>
<evidence type="ECO:0000256" key="1">
    <source>
        <dbReference type="ARBA" id="ARBA00010790"/>
    </source>
</evidence>
<dbReference type="GO" id="GO:0050660">
    <property type="term" value="F:flavin adenine dinucleotide binding"/>
    <property type="evidence" value="ECO:0007669"/>
    <property type="project" value="InterPro"/>
</dbReference>